<dbReference type="PROSITE" id="PS50005">
    <property type="entry name" value="TPR"/>
    <property type="match status" value="1"/>
</dbReference>
<dbReference type="OrthoDB" id="5525701at2"/>
<evidence type="ECO:0000256" key="1">
    <source>
        <dbReference type="PROSITE-ProRule" id="PRU00339"/>
    </source>
</evidence>
<protein>
    <recommendedName>
        <fullName evidence="5">MalT-like TPR region domain-containing protein</fullName>
    </recommendedName>
</protein>
<dbReference type="EMBL" id="CP003969">
    <property type="protein sequence ID" value="AGP38765.1"/>
    <property type="molecule type" value="Genomic_DNA"/>
</dbReference>
<name>S4Y3H1_SORCE</name>
<feature type="region of interest" description="Disordered" evidence="2">
    <location>
        <begin position="219"/>
        <end position="249"/>
    </location>
</feature>
<dbReference type="STRING" id="1254432.SCE1572_32340"/>
<organism evidence="3 4">
    <name type="scientific">Sorangium cellulosum So0157-2</name>
    <dbReference type="NCBI Taxonomy" id="1254432"/>
    <lineage>
        <taxon>Bacteria</taxon>
        <taxon>Pseudomonadati</taxon>
        <taxon>Myxococcota</taxon>
        <taxon>Polyangia</taxon>
        <taxon>Polyangiales</taxon>
        <taxon>Polyangiaceae</taxon>
        <taxon>Sorangium</taxon>
    </lineage>
</organism>
<proteinExistence type="predicted"/>
<dbReference type="KEGG" id="scu:SCE1572_32340"/>
<feature type="repeat" description="TPR" evidence="1">
    <location>
        <begin position="520"/>
        <end position="553"/>
    </location>
</feature>
<dbReference type="Gene3D" id="1.25.40.10">
    <property type="entry name" value="Tetratricopeptide repeat domain"/>
    <property type="match status" value="2"/>
</dbReference>
<dbReference type="InterPro" id="IPR019734">
    <property type="entry name" value="TPR_rpt"/>
</dbReference>
<dbReference type="RefSeq" id="WP_020738372.1">
    <property type="nucleotide sequence ID" value="NC_021658.1"/>
</dbReference>
<dbReference type="SUPFAM" id="SSF48452">
    <property type="entry name" value="TPR-like"/>
    <property type="match status" value="3"/>
</dbReference>
<dbReference type="Pfam" id="PF13374">
    <property type="entry name" value="TPR_10"/>
    <property type="match status" value="1"/>
</dbReference>
<dbReference type="HOGENOM" id="CLU_428883_0_0_7"/>
<dbReference type="PANTHER" id="PTHR19959:SF119">
    <property type="entry name" value="FUNGAL LIPASE-LIKE DOMAIN-CONTAINING PROTEIN"/>
    <property type="match status" value="1"/>
</dbReference>
<evidence type="ECO:0000313" key="3">
    <source>
        <dbReference type="EMBL" id="AGP38765.1"/>
    </source>
</evidence>
<dbReference type="Proteomes" id="UP000014803">
    <property type="component" value="Chromosome"/>
</dbReference>
<evidence type="ECO:0000256" key="2">
    <source>
        <dbReference type="SAM" id="MobiDB-lite"/>
    </source>
</evidence>
<keyword evidence="1" id="KW-0802">TPR repeat</keyword>
<gene>
    <name evidence="3" type="ORF">SCE1572_32340</name>
</gene>
<evidence type="ECO:0000313" key="4">
    <source>
        <dbReference type="Proteomes" id="UP000014803"/>
    </source>
</evidence>
<dbReference type="eggNOG" id="COG0457">
    <property type="taxonomic scope" value="Bacteria"/>
</dbReference>
<reference evidence="3 4" key="1">
    <citation type="journal article" date="2013" name="Sci. Rep.">
        <title>Extraordinary expansion of a Sorangium cellulosum genome from an alkaline milieu.</title>
        <authorList>
            <person name="Han K."/>
            <person name="Li Z.F."/>
            <person name="Peng R."/>
            <person name="Zhu L.P."/>
            <person name="Zhou T."/>
            <person name="Wang L.G."/>
            <person name="Li S.G."/>
            <person name="Zhang X.B."/>
            <person name="Hu W."/>
            <person name="Wu Z.H."/>
            <person name="Qin N."/>
            <person name="Li Y.Z."/>
        </authorList>
    </citation>
    <scope>NUCLEOTIDE SEQUENCE [LARGE SCALE GENOMIC DNA]</scope>
    <source>
        <strain evidence="3 4">So0157-2</strain>
    </source>
</reference>
<dbReference type="AlphaFoldDB" id="S4Y3H1"/>
<accession>S4Y3H1</accession>
<dbReference type="PATRIC" id="fig|1254432.3.peg.7326"/>
<dbReference type="SMART" id="SM00028">
    <property type="entry name" value="TPR"/>
    <property type="match status" value="5"/>
</dbReference>
<sequence length="638" mass="69306">MDAASEEQWDRLREQIELAGSFWLGFVFSAAPQTVASMRQRAEAMLEREGKRLHLVAPPEPSGLRSLLPWLLTSPDLVQAGCIWIEAIRSDSPGAAERPWMRAWESLFLRTNEHRDTLRARLQGGLVFAAPPEIKPLVREAAPDLWSVNSLVIDLVTPPKIPLARLRSHTMSGKALEPPIADEYVSRARTAVSPAVDANFAMEEAKRRGARRPGALAALQREGTLSSQASRSRPAPVERPRRGGRAQVSEGQALLQAAEGFLAEGRLTAAWANAKRAHGILQGEDVLGETRALWILAVAEHATGKRDDALEHVERAILERRAVAPEEVPIEWIDLAARLSLSRGDFEHAKQVYADAKSSYHGRLRAKETVRGLSDLFVVLMGTGDVCREAGDLAGAATALDGAVARARRLRDLLEDSPESLSDLCVALTKLGEVRCDRGDFSGATATFEEALALARRLEGLGGEPLEVLRQRSILLVRIGRVGQETGDLARAKAAFEEALALRRRVLARGESARALRDVASVLDRLGELELRLGQTTSATARFEQAVALDRRRRELLGETPEVLRDLAISLYRAGEARRAAGDLRAALAALEESVVLGEQLVSLPEEAASSRPLLDAAVRLRAEVQRALGVGAAATSS</sequence>
<dbReference type="InterPro" id="IPR011990">
    <property type="entry name" value="TPR-like_helical_dom_sf"/>
</dbReference>
<dbReference type="PANTHER" id="PTHR19959">
    <property type="entry name" value="KINESIN LIGHT CHAIN"/>
    <property type="match status" value="1"/>
</dbReference>
<evidence type="ECO:0008006" key="5">
    <source>
        <dbReference type="Google" id="ProtNLM"/>
    </source>
</evidence>